<dbReference type="KEGG" id="nvr:FEJ81_22315"/>
<gene>
    <name evidence="3" type="ORF">FEJ81_22315</name>
</gene>
<keyword evidence="3" id="KW-0614">Plasmid</keyword>
<dbReference type="PANTHER" id="PTHR35803:SF1">
    <property type="entry name" value="GLUCAN 1,4-ALPHA-GLUCOSIDASE SUSB"/>
    <property type="match status" value="1"/>
</dbReference>
<dbReference type="Pfam" id="PF14508">
    <property type="entry name" value="GH97_N"/>
    <property type="match status" value="1"/>
</dbReference>
<evidence type="ECO:0000313" key="3">
    <source>
        <dbReference type="EMBL" id="QCS45005.1"/>
    </source>
</evidence>
<dbReference type="InterPro" id="IPR019248">
    <property type="entry name" value="Glucodextran_C"/>
</dbReference>
<name>A0A4P8WNQ0_9EURY</name>
<protein>
    <submittedName>
        <fullName evidence="3">Uncharacterized protein</fullName>
    </submittedName>
</protein>
<dbReference type="Proteomes" id="UP000302218">
    <property type="component" value="Plasmid pNVE414"/>
</dbReference>
<dbReference type="Gene3D" id="2.70.98.10">
    <property type="match status" value="1"/>
</dbReference>
<feature type="domain" description="Glycosyl-hydrolase 97 N-terminal" evidence="2">
    <location>
        <begin position="2"/>
        <end position="141"/>
    </location>
</feature>
<reference evidence="4" key="1">
    <citation type="submission" date="2019-05" db="EMBL/GenBank/DDBJ databases">
        <title>Genome sequence and methylation pattern of the halophilic Archaeon Natrinema versiforme BOL5-4.</title>
        <authorList>
            <person name="DasSarma P."/>
            <person name="Anton B.P."/>
            <person name="DasSarma S.L."/>
            <person name="Martinez F.L."/>
            <person name="Guzman D."/>
            <person name="Roberts R.J."/>
            <person name="DasSarma S."/>
        </authorList>
    </citation>
    <scope>NUCLEOTIDE SEQUENCE [LARGE SCALE GENOMIC DNA]</scope>
    <source>
        <strain evidence="4">BOL5-4</strain>
        <plasmid evidence="4">pnve414</plasmid>
    </source>
</reference>
<dbReference type="InterPro" id="IPR052720">
    <property type="entry name" value="Glycosyl_hydrolase_97"/>
</dbReference>
<sequence>MSEHYTELRLSLEETGDPGRSGTLEVRTFDDGLGIRFVFGESFGDFVTTSERTEYNFAGDYTSWWIPNDYNNFELEYEQTPLSEIESTLEAEMGGAFDGVHTPMTMRTGDEWYVGAMTDESARVLDIPLGFLEATSNEQDDHKKGKYVATIYSDAADAGLETDKAAVRIDEVVVSIDDTMVVSMATSGGQALHLELATSEQVDSLPRYSAPNQTYFDVSIAKNPTIGDAFITVDGENDGSVIGGESFEVYIDGEKYADDLVRIPPGGGNTDLSVTIDELGTYEVSVGPAGSDPLITEEVTVETDLPLDEQITEWTDPKGDDHGPGSYTYPQHGWFNEDAFDIDTFEIWETEDRYQFLFTIHGDLQNPRGFSGGFSMQVPELYLRDPTADGAPESTEARPGVNATFEQPYHYRFVNIEGSVDELENKGDPSRLESADGTTITEDVTVHASSTLDGIMFDVPKNAIGAVSNMEVTPLMLSQDDSVETRIREVVSTETWESGWQHDWQFGGGRDDDMNPNVIDMVTPSGVSQEDALPYSDIE</sequence>
<dbReference type="GO" id="GO:0030246">
    <property type="term" value="F:carbohydrate binding"/>
    <property type="evidence" value="ECO:0007669"/>
    <property type="project" value="InterPro"/>
</dbReference>
<evidence type="ECO:0000259" key="1">
    <source>
        <dbReference type="Pfam" id="PF09985"/>
    </source>
</evidence>
<dbReference type="SUPFAM" id="SSF49344">
    <property type="entry name" value="CBD9-like"/>
    <property type="match status" value="1"/>
</dbReference>
<dbReference type="OrthoDB" id="18576at2157"/>
<geneLocation type="plasmid" evidence="4">
    <name>pnve414</name>
</geneLocation>
<evidence type="ECO:0000313" key="4">
    <source>
        <dbReference type="Proteomes" id="UP000302218"/>
    </source>
</evidence>
<dbReference type="AlphaFoldDB" id="A0A4P8WNQ0"/>
<dbReference type="Gene3D" id="2.60.40.1190">
    <property type="match status" value="1"/>
</dbReference>
<accession>A0A4P8WNQ0</accession>
<dbReference type="InterPro" id="IPR014718">
    <property type="entry name" value="GH-type_carb-bd"/>
</dbReference>
<organism evidence="3 4">
    <name type="scientific">Natrinema versiforme</name>
    <dbReference type="NCBI Taxonomy" id="88724"/>
    <lineage>
        <taxon>Archaea</taxon>
        <taxon>Methanobacteriati</taxon>
        <taxon>Methanobacteriota</taxon>
        <taxon>Stenosarchaea group</taxon>
        <taxon>Halobacteria</taxon>
        <taxon>Halobacteriales</taxon>
        <taxon>Natrialbaceae</taxon>
        <taxon>Natrinema</taxon>
    </lineage>
</organism>
<proteinExistence type="predicted"/>
<dbReference type="Pfam" id="PF09985">
    <property type="entry name" value="Glucodextran_C"/>
    <property type="match status" value="1"/>
</dbReference>
<dbReference type="EMBL" id="CP040332">
    <property type="protein sequence ID" value="QCS45005.1"/>
    <property type="molecule type" value="Genomic_DNA"/>
</dbReference>
<evidence type="ECO:0000259" key="2">
    <source>
        <dbReference type="Pfam" id="PF14508"/>
    </source>
</evidence>
<dbReference type="PANTHER" id="PTHR35803">
    <property type="entry name" value="GLUCAN 1,4-ALPHA-GLUCOSIDASE SUSB-RELATED"/>
    <property type="match status" value="1"/>
</dbReference>
<feature type="domain" description="Glucodextranase-like C-terminal" evidence="1">
    <location>
        <begin position="311"/>
        <end position="537"/>
    </location>
</feature>
<dbReference type="InterPro" id="IPR029486">
    <property type="entry name" value="GH97_N"/>
</dbReference>